<dbReference type="EMBL" id="JAHJDP010000046">
    <property type="protein sequence ID" value="MBU2691168.1"/>
    <property type="molecule type" value="Genomic_DNA"/>
</dbReference>
<evidence type="ECO:0000256" key="5">
    <source>
        <dbReference type="ARBA" id="ARBA00022764"/>
    </source>
</evidence>
<reference evidence="6" key="1">
    <citation type="submission" date="2021-05" db="EMBL/GenBank/DDBJ databases">
        <title>Energy efficiency and biological interactions define the core microbiome of deep oligotrophic groundwater.</title>
        <authorList>
            <person name="Mehrshad M."/>
            <person name="Lopez-Fernandez M."/>
            <person name="Bell E."/>
            <person name="Bernier-Latmani R."/>
            <person name="Bertilsson S."/>
            <person name="Dopson M."/>
        </authorList>
    </citation>
    <scope>NUCLEOTIDE SEQUENCE</scope>
    <source>
        <strain evidence="6">Modern_marine.mb.64</strain>
    </source>
</reference>
<protein>
    <submittedName>
        <fullName evidence="6">Sulfate ABC transporter substrate-binding protein</fullName>
    </submittedName>
</protein>
<evidence type="ECO:0000256" key="3">
    <source>
        <dbReference type="ARBA" id="ARBA00022448"/>
    </source>
</evidence>
<dbReference type="GO" id="GO:1901681">
    <property type="term" value="F:sulfur compound binding"/>
    <property type="evidence" value="ECO:0007669"/>
    <property type="project" value="InterPro"/>
</dbReference>
<comment type="caution">
    <text evidence="6">The sequence shown here is derived from an EMBL/GenBank/DDBJ whole genome shotgun (WGS) entry which is preliminary data.</text>
</comment>
<evidence type="ECO:0000256" key="1">
    <source>
        <dbReference type="ARBA" id="ARBA00004418"/>
    </source>
</evidence>
<dbReference type="PANTHER" id="PTHR30368">
    <property type="entry name" value="SULFATE-BINDING PROTEIN"/>
    <property type="match status" value="1"/>
</dbReference>
<dbReference type="GO" id="GO:1902358">
    <property type="term" value="P:sulfate transmembrane transport"/>
    <property type="evidence" value="ECO:0007669"/>
    <property type="project" value="InterPro"/>
</dbReference>
<dbReference type="NCBIfam" id="TIGR00971">
    <property type="entry name" value="3a0106s03"/>
    <property type="match status" value="1"/>
</dbReference>
<dbReference type="AlphaFoldDB" id="A0A948RX54"/>
<dbReference type="GO" id="GO:0042597">
    <property type="term" value="C:periplasmic space"/>
    <property type="evidence" value="ECO:0007669"/>
    <property type="project" value="UniProtKB-SubCell"/>
</dbReference>
<proteinExistence type="inferred from homology"/>
<dbReference type="PROSITE" id="PS00757">
    <property type="entry name" value="PROK_SULFATE_BIND_2"/>
    <property type="match status" value="1"/>
</dbReference>
<organism evidence="6 7">
    <name type="scientific">Eiseniibacteriota bacterium</name>
    <dbReference type="NCBI Taxonomy" id="2212470"/>
    <lineage>
        <taxon>Bacteria</taxon>
        <taxon>Candidatus Eiseniibacteriota</taxon>
    </lineage>
</organism>
<evidence type="ECO:0000256" key="4">
    <source>
        <dbReference type="ARBA" id="ARBA00022729"/>
    </source>
</evidence>
<dbReference type="Proteomes" id="UP000777784">
    <property type="component" value="Unassembled WGS sequence"/>
</dbReference>
<comment type="similarity">
    <text evidence="2">Belongs to the prokaryotic sulfate-binding protein family.</text>
</comment>
<gene>
    <name evidence="6" type="ORF">KJ970_09575</name>
</gene>
<comment type="subcellular location">
    <subcellularLocation>
        <location evidence="1">Periplasm</location>
    </subcellularLocation>
</comment>
<name>A0A948RX54_UNCEI</name>
<evidence type="ECO:0000313" key="6">
    <source>
        <dbReference type="EMBL" id="MBU2691168.1"/>
    </source>
</evidence>
<sequence length="335" mass="36927">MQQIGVIIFVLALVGSSAAIAGDKELVLLNVSYDPTRELYQEFNAAFAAHWQKETGKSIRIDQSHGGSGKQARSVIDGLEADVITLALAYDIDAIARTGLLAADWQDRLPNRSCPYTSTIVFLVHKGNPKQIRDWNDLVRPGVSVITPNPKTSGGARWNYLAAWGYALRQSDGDETAARQFVSRLFANVPILDTGARGSTITFVERGIGDVLLAWENEAMLAIRGRHADDFEIVVPSISILAEPPVTLVDAVVKRHGTYDAALAYVQYLYSPEGQRIAARHFYRPWLPEIAQEFASQFPHVEMLNVEVEFGGWAQAQKRHFANGGIFDDIYGVGK</sequence>
<evidence type="ECO:0000256" key="2">
    <source>
        <dbReference type="ARBA" id="ARBA00006099"/>
    </source>
</evidence>
<dbReference type="SUPFAM" id="SSF53850">
    <property type="entry name" value="Periplasmic binding protein-like II"/>
    <property type="match status" value="1"/>
</dbReference>
<dbReference type="Gene3D" id="3.40.190.10">
    <property type="entry name" value="Periplasmic binding protein-like II"/>
    <property type="match status" value="2"/>
</dbReference>
<dbReference type="InterPro" id="IPR034408">
    <property type="entry name" value="Sulphate/thiosulphate_BS"/>
</dbReference>
<dbReference type="NCBIfam" id="NF008106">
    <property type="entry name" value="PRK10852.1"/>
    <property type="match status" value="1"/>
</dbReference>
<keyword evidence="4" id="KW-0732">Signal</keyword>
<dbReference type="Pfam" id="PF13531">
    <property type="entry name" value="SBP_bac_11"/>
    <property type="match status" value="1"/>
</dbReference>
<keyword evidence="3" id="KW-0813">Transport</keyword>
<evidence type="ECO:0000313" key="7">
    <source>
        <dbReference type="Proteomes" id="UP000777784"/>
    </source>
</evidence>
<dbReference type="NCBIfam" id="NF008022">
    <property type="entry name" value="PRK10752.1"/>
    <property type="match status" value="1"/>
</dbReference>
<keyword evidence="5" id="KW-0574">Periplasm</keyword>
<dbReference type="InterPro" id="IPR005669">
    <property type="entry name" value="Thiosulph/SO4-bd"/>
</dbReference>
<accession>A0A948RX54</accession>
<dbReference type="GO" id="GO:0140104">
    <property type="term" value="F:molecular carrier activity"/>
    <property type="evidence" value="ECO:0007669"/>
    <property type="project" value="InterPro"/>
</dbReference>
<dbReference type="PANTHER" id="PTHR30368:SF2">
    <property type="entry name" value="SULFATE-BINDING PROTEIN"/>
    <property type="match status" value="1"/>
</dbReference>
<dbReference type="CDD" id="cd01005">
    <property type="entry name" value="PBP2_CysP"/>
    <property type="match status" value="1"/>
</dbReference>